<dbReference type="InterPro" id="IPR005494">
    <property type="entry name" value="GSPS_pre-ATP-grasp-like_dom"/>
</dbReference>
<protein>
    <submittedName>
        <fullName evidence="7">Glutathionylspermidine synthase family protein</fullName>
    </submittedName>
</protein>
<proteinExistence type="predicted"/>
<keyword evidence="1" id="KW-0436">Ligase</keyword>
<dbReference type="SUPFAM" id="SSF52440">
    <property type="entry name" value="PreATP-grasp domain"/>
    <property type="match status" value="1"/>
</dbReference>
<evidence type="ECO:0000313" key="8">
    <source>
        <dbReference type="Proteomes" id="UP001589838"/>
    </source>
</evidence>
<sequence>MDDYNVCRDRFYETIQGFWDRLYGVEYALFDCLDFVKEEVSNIRRATKESYAVYKKVNEMMRYAPDESFIDLGFPKKALPFLRLSLLPYETVIGRFDFVKTNQGLKLLEFNSDTPTFIRELFDVNGLVCKEYKREDPNENEAERLGTAIRNSVYHCAQAIGVKNHPYVVFTAHEEDMEDRGTMMYLMEVAQIKGSTFVPLRDIQIVTDGNESGVYDDKGNRIDVLYRHTYPLEALLEDVTDDQFPIGIEFMKLVEQKKVGMLNPTSAFLMQSKAVMALIWGMYEQRHPLLTEEELAVIGRYFLPTYLDEEPFLETGERYVSKPAFGREGDTVVVKQNGKIIYSQTKSSYDHYVKVYQKYVDLPTSVVQTEHGQLEAHLLYGSFIVNEKPSAFGVRAGAKITDNLSYFLPCGVKGAMEWT</sequence>
<dbReference type="Proteomes" id="UP001589838">
    <property type="component" value="Unassembled WGS sequence"/>
</dbReference>
<dbReference type="Pfam" id="PF03738">
    <property type="entry name" value="GSP_synth"/>
    <property type="match status" value="1"/>
</dbReference>
<comment type="caution">
    <text evidence="7">The sequence shown here is derived from an EMBL/GenBank/DDBJ whole genome shotgun (WGS) entry which is preliminary data.</text>
</comment>
<keyword evidence="4" id="KW-0067">ATP-binding</keyword>
<evidence type="ECO:0000256" key="1">
    <source>
        <dbReference type="ARBA" id="ARBA00022598"/>
    </source>
</evidence>
<dbReference type="SUPFAM" id="SSF56059">
    <property type="entry name" value="Glutathione synthetase ATP-binding domain-like"/>
    <property type="match status" value="1"/>
</dbReference>
<evidence type="ECO:0000256" key="4">
    <source>
        <dbReference type="ARBA" id="ARBA00022840"/>
    </source>
</evidence>
<keyword evidence="3" id="KW-0547">Nucleotide-binding</keyword>
<dbReference type="RefSeq" id="WP_335961998.1">
    <property type="nucleotide sequence ID" value="NZ_JAXBLX010000023.1"/>
</dbReference>
<evidence type="ECO:0000256" key="2">
    <source>
        <dbReference type="ARBA" id="ARBA00022723"/>
    </source>
</evidence>
<keyword evidence="5" id="KW-0460">Magnesium</keyword>
<organism evidence="7 8">
    <name type="scientific">Halalkalibacter kiskunsagensis</name>
    <dbReference type="NCBI Taxonomy" id="1548599"/>
    <lineage>
        <taxon>Bacteria</taxon>
        <taxon>Bacillati</taxon>
        <taxon>Bacillota</taxon>
        <taxon>Bacilli</taxon>
        <taxon>Bacillales</taxon>
        <taxon>Bacillaceae</taxon>
        <taxon>Halalkalibacter</taxon>
    </lineage>
</organism>
<feature type="domain" description="Glutathionylspermidine synthase pre-ATP-grasp-like" evidence="6">
    <location>
        <begin position="25"/>
        <end position="411"/>
    </location>
</feature>
<evidence type="ECO:0000259" key="6">
    <source>
        <dbReference type="Pfam" id="PF03738"/>
    </source>
</evidence>
<evidence type="ECO:0000313" key="7">
    <source>
        <dbReference type="EMBL" id="MFC0469863.1"/>
    </source>
</evidence>
<reference evidence="7 8" key="1">
    <citation type="submission" date="2024-09" db="EMBL/GenBank/DDBJ databases">
        <authorList>
            <person name="Sun Q."/>
            <person name="Mori K."/>
        </authorList>
    </citation>
    <scope>NUCLEOTIDE SEQUENCE [LARGE SCALE GENOMIC DNA]</scope>
    <source>
        <strain evidence="7 8">NCAIM B.02610</strain>
    </source>
</reference>
<gene>
    <name evidence="7" type="ORF">ACFFHM_04765</name>
</gene>
<dbReference type="EMBL" id="JBHLUX010000013">
    <property type="protein sequence ID" value="MFC0469863.1"/>
    <property type="molecule type" value="Genomic_DNA"/>
</dbReference>
<evidence type="ECO:0000256" key="3">
    <source>
        <dbReference type="ARBA" id="ARBA00022741"/>
    </source>
</evidence>
<accession>A0ABV6K982</accession>
<dbReference type="Gene3D" id="3.30.1490.330">
    <property type="match status" value="1"/>
</dbReference>
<evidence type="ECO:0000256" key="5">
    <source>
        <dbReference type="ARBA" id="ARBA00022842"/>
    </source>
</evidence>
<dbReference type="InterPro" id="IPR016185">
    <property type="entry name" value="PreATP-grasp_dom_sf"/>
</dbReference>
<name>A0ABV6K982_9BACI</name>
<keyword evidence="2" id="KW-0479">Metal-binding</keyword>
<keyword evidence="8" id="KW-1185">Reference proteome</keyword>